<dbReference type="CDD" id="cd07377">
    <property type="entry name" value="WHTH_GntR"/>
    <property type="match status" value="1"/>
</dbReference>
<evidence type="ECO:0000313" key="5">
    <source>
        <dbReference type="EMBL" id="ASM77360.1"/>
    </source>
</evidence>
<accession>A0A221KEV4</accession>
<protein>
    <submittedName>
        <fullName evidence="5">GntR family transcriptional regulator</fullName>
    </submittedName>
</protein>
<dbReference type="PANTHER" id="PTHR43537">
    <property type="entry name" value="TRANSCRIPTIONAL REGULATOR, GNTR FAMILY"/>
    <property type="match status" value="1"/>
</dbReference>
<dbReference type="Proteomes" id="UP000199729">
    <property type="component" value="Chromosome"/>
</dbReference>
<dbReference type="GO" id="GO:0003677">
    <property type="term" value="F:DNA binding"/>
    <property type="evidence" value="ECO:0007669"/>
    <property type="project" value="UniProtKB-KW"/>
</dbReference>
<dbReference type="InterPro" id="IPR000524">
    <property type="entry name" value="Tscrpt_reg_HTH_GntR"/>
</dbReference>
<dbReference type="SMART" id="SM00895">
    <property type="entry name" value="FCD"/>
    <property type="match status" value="1"/>
</dbReference>
<dbReference type="GO" id="GO:0003700">
    <property type="term" value="F:DNA-binding transcription factor activity"/>
    <property type="evidence" value="ECO:0007669"/>
    <property type="project" value="InterPro"/>
</dbReference>
<dbReference type="AlphaFoldDB" id="A0A221KEV4"/>
<dbReference type="Gene3D" id="1.20.120.530">
    <property type="entry name" value="GntR ligand-binding domain-like"/>
    <property type="match status" value="1"/>
</dbReference>
<dbReference type="SMART" id="SM00345">
    <property type="entry name" value="HTH_GNTR"/>
    <property type="match status" value="1"/>
</dbReference>
<dbReference type="SUPFAM" id="SSF46785">
    <property type="entry name" value="Winged helix' DNA-binding domain"/>
    <property type="match status" value="1"/>
</dbReference>
<evidence type="ECO:0000259" key="4">
    <source>
        <dbReference type="PROSITE" id="PS50949"/>
    </source>
</evidence>
<feature type="domain" description="HTH gntR-type" evidence="4">
    <location>
        <begin position="1"/>
        <end position="59"/>
    </location>
</feature>
<dbReference type="PROSITE" id="PS50949">
    <property type="entry name" value="HTH_GNTR"/>
    <property type="match status" value="1"/>
</dbReference>
<keyword evidence="3" id="KW-0804">Transcription</keyword>
<evidence type="ECO:0000313" key="6">
    <source>
        <dbReference type="Proteomes" id="UP000199729"/>
    </source>
</evidence>
<dbReference type="Gene3D" id="1.10.10.10">
    <property type="entry name" value="Winged helix-like DNA-binding domain superfamily/Winged helix DNA-binding domain"/>
    <property type="match status" value="1"/>
</dbReference>
<dbReference type="Pfam" id="PF07729">
    <property type="entry name" value="FCD"/>
    <property type="match status" value="1"/>
</dbReference>
<proteinExistence type="predicted"/>
<evidence type="ECO:0000256" key="2">
    <source>
        <dbReference type="ARBA" id="ARBA00023125"/>
    </source>
</evidence>
<dbReference type="KEGG" id="vff:VITFI_CDS1582"/>
<sequence>MERAIVERHHLPGDRLPPERVWAVELGVSRTVLREALRLLAERGLVEQRHGAGTFVAAQPGARQGDVWAQLLQRQPLLQEGWLEFREMLEVRCAELAARRATPDDRARLAQAHAEVSAAYAQPDRQIQVRADVAFHRALADATRNPVFSQLVATLLALLHEHVHLSIADLTPDSQEAQRLCQQHDALWQAVQRGDAVAAASAAQAHIDFVRERWQRRLAGLA</sequence>
<dbReference type="EMBL" id="CP022423">
    <property type="protein sequence ID" value="ASM77360.1"/>
    <property type="molecule type" value="Genomic_DNA"/>
</dbReference>
<keyword evidence="1" id="KW-0805">Transcription regulation</keyword>
<organism evidence="5 6">
    <name type="scientific">Vitreoscilla filiformis</name>
    <dbReference type="NCBI Taxonomy" id="63"/>
    <lineage>
        <taxon>Bacteria</taxon>
        <taxon>Pseudomonadati</taxon>
        <taxon>Pseudomonadota</taxon>
        <taxon>Betaproteobacteria</taxon>
        <taxon>Neisseriales</taxon>
        <taxon>Neisseriaceae</taxon>
        <taxon>Vitreoscilla</taxon>
    </lineage>
</organism>
<name>A0A221KEV4_VITFI</name>
<dbReference type="PRINTS" id="PR00035">
    <property type="entry name" value="HTHGNTR"/>
</dbReference>
<gene>
    <name evidence="5" type="ORF">VITFI_CDS1582</name>
</gene>
<evidence type="ECO:0000256" key="1">
    <source>
        <dbReference type="ARBA" id="ARBA00023015"/>
    </source>
</evidence>
<dbReference type="InterPro" id="IPR008920">
    <property type="entry name" value="TF_FadR/GntR_C"/>
</dbReference>
<reference evidence="5 6" key="1">
    <citation type="submission" date="2017-07" db="EMBL/GenBank/DDBJ databases">
        <title>Complete Genome Sequence of the cosmetic ferment Vitreoscilla filiformis (ATCC15551).</title>
        <authorList>
            <person name="Contreras S."/>
            <person name="Sagory-Zalkind P."/>
            <person name="Blanquart H."/>
            <person name="Iltis A."/>
            <person name="Morand S.C."/>
        </authorList>
    </citation>
    <scope>NUCLEOTIDE SEQUENCE [LARGE SCALE GENOMIC DNA]</scope>
    <source>
        <strain evidence="5 6">ATCC 15551</strain>
    </source>
</reference>
<keyword evidence="6" id="KW-1185">Reference proteome</keyword>
<dbReference type="InterPro" id="IPR036388">
    <property type="entry name" value="WH-like_DNA-bd_sf"/>
</dbReference>
<dbReference type="InterPro" id="IPR036390">
    <property type="entry name" value="WH_DNA-bd_sf"/>
</dbReference>
<evidence type="ECO:0000256" key="3">
    <source>
        <dbReference type="ARBA" id="ARBA00023163"/>
    </source>
</evidence>
<dbReference type="InterPro" id="IPR011711">
    <property type="entry name" value="GntR_C"/>
</dbReference>
<dbReference type="Pfam" id="PF00392">
    <property type="entry name" value="GntR"/>
    <property type="match status" value="1"/>
</dbReference>
<dbReference type="PANTHER" id="PTHR43537:SF5">
    <property type="entry name" value="UXU OPERON TRANSCRIPTIONAL REGULATOR"/>
    <property type="match status" value="1"/>
</dbReference>
<keyword evidence="2" id="KW-0238">DNA-binding</keyword>
<dbReference type="SUPFAM" id="SSF48008">
    <property type="entry name" value="GntR ligand-binding domain-like"/>
    <property type="match status" value="1"/>
</dbReference>